<protein>
    <submittedName>
        <fullName evidence="2">Cupin 2 conserved barrel domain protein</fullName>
    </submittedName>
</protein>
<evidence type="ECO:0000313" key="3">
    <source>
        <dbReference type="Proteomes" id="UP000191931"/>
    </source>
</evidence>
<dbReference type="PANTHER" id="PTHR40112">
    <property type="entry name" value="H2HPP ISOMERASE"/>
    <property type="match status" value="1"/>
</dbReference>
<gene>
    <name evidence="2" type="ORF">MTBBW1_2190005</name>
</gene>
<dbReference type="AlphaFoldDB" id="A0A1W1HD40"/>
<dbReference type="PANTHER" id="PTHR40112:SF1">
    <property type="entry name" value="H2HPP ISOMERASE"/>
    <property type="match status" value="1"/>
</dbReference>
<dbReference type="PIRSF" id="PIRSF029883">
    <property type="entry name" value="KdgF"/>
    <property type="match status" value="1"/>
</dbReference>
<keyword evidence="3" id="KW-1185">Reference proteome</keyword>
<dbReference type="InterPro" id="IPR052535">
    <property type="entry name" value="Bacilysin_H2HPP_isomerase"/>
</dbReference>
<dbReference type="SUPFAM" id="SSF51182">
    <property type="entry name" value="RmlC-like cupins"/>
    <property type="match status" value="1"/>
</dbReference>
<proteinExistence type="predicted"/>
<dbReference type="EMBL" id="FWEV01000134">
    <property type="protein sequence ID" value="SLM30285.1"/>
    <property type="molecule type" value="Genomic_DNA"/>
</dbReference>
<dbReference type="Gene3D" id="2.60.120.10">
    <property type="entry name" value="Jelly Rolls"/>
    <property type="match status" value="1"/>
</dbReference>
<evidence type="ECO:0000313" key="2">
    <source>
        <dbReference type="EMBL" id="SLM30285.1"/>
    </source>
</evidence>
<dbReference type="InterPro" id="IPR011051">
    <property type="entry name" value="RmlC_Cupin_sf"/>
</dbReference>
<feature type="domain" description="Cupin type-2" evidence="1">
    <location>
        <begin position="33"/>
        <end position="91"/>
    </location>
</feature>
<dbReference type="Pfam" id="PF07883">
    <property type="entry name" value="Cupin_2"/>
    <property type="match status" value="1"/>
</dbReference>
<dbReference type="OrthoDB" id="9811153at2"/>
<accession>A0A1W1HD40</accession>
<dbReference type="STRING" id="1246637.MTBBW1_2190005"/>
<evidence type="ECO:0000259" key="1">
    <source>
        <dbReference type="Pfam" id="PF07883"/>
    </source>
</evidence>
<organism evidence="2 3">
    <name type="scientific">Desulfamplus magnetovallimortis</name>
    <dbReference type="NCBI Taxonomy" id="1246637"/>
    <lineage>
        <taxon>Bacteria</taxon>
        <taxon>Pseudomonadati</taxon>
        <taxon>Thermodesulfobacteriota</taxon>
        <taxon>Desulfobacteria</taxon>
        <taxon>Desulfobacterales</taxon>
        <taxon>Desulfobacteraceae</taxon>
        <taxon>Desulfamplus</taxon>
    </lineage>
</organism>
<dbReference type="CDD" id="cd02238">
    <property type="entry name" value="cupin_KdgF"/>
    <property type="match status" value="1"/>
</dbReference>
<dbReference type="InterPro" id="IPR014710">
    <property type="entry name" value="RmlC-like_jellyroll"/>
</dbReference>
<sequence>MFYKADESGYKEVLTGIKIKTLTYGEKTLFTEFRMESGKKLPAHSHPYEQTGYLIKGKILLTIAGNSFEVEPGDCWTIPSGADHGAEILQDSVAIEVFSPVREDYLQYFTQS</sequence>
<dbReference type="Proteomes" id="UP000191931">
    <property type="component" value="Unassembled WGS sequence"/>
</dbReference>
<dbReference type="InterPro" id="IPR025499">
    <property type="entry name" value="KdgF"/>
</dbReference>
<reference evidence="2 3" key="1">
    <citation type="submission" date="2017-03" db="EMBL/GenBank/DDBJ databases">
        <authorList>
            <person name="Afonso C.L."/>
            <person name="Miller P.J."/>
            <person name="Scott M.A."/>
            <person name="Spackman E."/>
            <person name="Goraichik I."/>
            <person name="Dimitrov K.M."/>
            <person name="Suarez D.L."/>
            <person name="Swayne D.E."/>
        </authorList>
    </citation>
    <scope>NUCLEOTIDE SEQUENCE [LARGE SCALE GENOMIC DNA]</scope>
    <source>
        <strain evidence="2">PRJEB14757</strain>
    </source>
</reference>
<dbReference type="InterPro" id="IPR013096">
    <property type="entry name" value="Cupin_2"/>
</dbReference>
<name>A0A1W1HD40_9BACT</name>